<dbReference type="PANTHER" id="PTHR10353:SF122">
    <property type="entry name" value="6-PHOSPHO-BETA-GLUCOSIDASE ASCB-RELATED"/>
    <property type="match status" value="1"/>
</dbReference>
<evidence type="ECO:0000313" key="2">
    <source>
        <dbReference type="EMBL" id="QCI87183.1"/>
    </source>
</evidence>
<dbReference type="InterPro" id="IPR001360">
    <property type="entry name" value="Glyco_hydro_1"/>
</dbReference>
<keyword evidence="2" id="KW-0378">Hydrolase</keyword>
<dbReference type="PRINTS" id="PR00131">
    <property type="entry name" value="GLHYDRLASE1"/>
</dbReference>
<evidence type="ECO:0000313" key="3">
    <source>
        <dbReference type="Proteomes" id="UP000298615"/>
    </source>
</evidence>
<dbReference type="EMBL" id="CP039712">
    <property type="protein sequence ID" value="QCI87183.1"/>
    <property type="molecule type" value="Genomic_DNA"/>
</dbReference>
<dbReference type="InterPro" id="IPR017853">
    <property type="entry name" value="GH"/>
</dbReference>
<dbReference type="Proteomes" id="UP000298615">
    <property type="component" value="Chromosome"/>
</dbReference>
<keyword evidence="3" id="KW-1185">Reference proteome</keyword>
<dbReference type="GO" id="GO:0005829">
    <property type="term" value="C:cytosol"/>
    <property type="evidence" value="ECO:0007669"/>
    <property type="project" value="TreeGrafter"/>
</dbReference>
<accession>A0A4D7CUV6</accession>
<organism evidence="2 3">
    <name type="scientific">Vagococcus zengguangii</name>
    <dbReference type="NCBI Taxonomy" id="2571750"/>
    <lineage>
        <taxon>Bacteria</taxon>
        <taxon>Bacillati</taxon>
        <taxon>Bacillota</taxon>
        <taxon>Bacilli</taxon>
        <taxon>Lactobacillales</taxon>
        <taxon>Enterococcaceae</taxon>
        <taxon>Vagococcus</taxon>
    </lineage>
</organism>
<dbReference type="RefSeq" id="WP_136954005.1">
    <property type="nucleotide sequence ID" value="NZ_CP039712.1"/>
</dbReference>
<dbReference type="KEGG" id="vao:FA707_09685"/>
<proteinExistence type="inferred from homology"/>
<evidence type="ECO:0000256" key="1">
    <source>
        <dbReference type="RuleBase" id="RU003690"/>
    </source>
</evidence>
<comment type="similarity">
    <text evidence="1">Belongs to the glycosyl hydrolase 1 family.</text>
</comment>
<protein>
    <submittedName>
        <fullName evidence="2">Glycoside hydrolase family 1 protein</fullName>
    </submittedName>
</protein>
<dbReference type="InterPro" id="IPR033132">
    <property type="entry name" value="GH_1_N_CS"/>
</dbReference>
<dbReference type="Pfam" id="PF00232">
    <property type="entry name" value="Glyco_hydro_1"/>
    <property type="match status" value="2"/>
</dbReference>
<dbReference type="GO" id="GO:0008422">
    <property type="term" value="F:beta-glucosidase activity"/>
    <property type="evidence" value="ECO:0007669"/>
    <property type="project" value="TreeGrafter"/>
</dbReference>
<dbReference type="AlphaFoldDB" id="A0A4D7CUV6"/>
<dbReference type="Gene3D" id="3.20.20.80">
    <property type="entry name" value="Glycosidases"/>
    <property type="match status" value="1"/>
</dbReference>
<dbReference type="SUPFAM" id="SSF51445">
    <property type="entry name" value="(Trans)glycosidases"/>
    <property type="match status" value="1"/>
</dbReference>
<name>A0A4D7CUV6_9ENTE</name>
<dbReference type="OrthoDB" id="1637462at2"/>
<sequence length="488" mass="55891">MNFPKGFFWGGATAANQVEGAWNVDGKGMIETDISASGGVDKHRVLTYQLPDGQVVEVPMFGVKPEGAVPYVDPTRYYPNHEAIDFYHHYKEDIALFAEMGFKMYRMSISWTRIFPNGIEEEPNQAGLEFYRNVFLELKKYNIEPLVTLWHFDTPLHLETEIGGWMSRETIDHFVRYAQTVMTEYQELVKYWITFNEINNRLFFLEMLPESQRQQAAQVSIQELHHQFLASAKVVKLAREINPENKIACMINGVTPYPLTSRPEDVLMAQDALKQGIYYCGDVQVRGKYPSFAKRLWAKYGVTLVTEPGDDEILLDGKVDIFSFSYYMSMCLTTDKEAKTGQGNFSFGALNPYIEYSNWGWGIDPSGLRYILNELYGRYELPLMVVENGLGQDDVLEEDGSVHDPYRIDYMKGHVEAMSDAIGDGVDLIAYTSWGCIDLISAGTGQMSKRYGFIYVDLDDEGNGTRQRYRKDSFYWYQTLIATNAEEI</sequence>
<dbReference type="PROSITE" id="PS00653">
    <property type="entry name" value="GLYCOSYL_HYDROL_F1_2"/>
    <property type="match status" value="1"/>
</dbReference>
<reference evidence="2 3" key="1">
    <citation type="submission" date="2019-04" db="EMBL/GenBank/DDBJ databases">
        <title>Vagococcus sp. nov., isolated from faeces of yaks (Bos grunniens).</title>
        <authorList>
            <person name="Ge Y."/>
        </authorList>
    </citation>
    <scope>NUCLEOTIDE SEQUENCE [LARGE SCALE GENOMIC DNA]</scope>
    <source>
        <strain evidence="2 3">MN-17</strain>
    </source>
</reference>
<gene>
    <name evidence="2" type="ORF">FA707_09685</name>
</gene>
<dbReference type="GO" id="GO:0016052">
    <property type="term" value="P:carbohydrate catabolic process"/>
    <property type="evidence" value="ECO:0007669"/>
    <property type="project" value="TreeGrafter"/>
</dbReference>
<dbReference type="PANTHER" id="PTHR10353">
    <property type="entry name" value="GLYCOSYL HYDROLASE"/>
    <property type="match status" value="1"/>
</dbReference>